<name>A0A5C3Q3Y4_9AGAR</name>
<dbReference type="OrthoDB" id="2873242at2759"/>
<dbReference type="STRING" id="1884261.A0A5C3Q3Y4"/>
<feature type="transmembrane region" description="Helical" evidence="2">
    <location>
        <begin position="175"/>
        <end position="197"/>
    </location>
</feature>
<evidence type="ECO:0000256" key="2">
    <source>
        <dbReference type="SAM" id="Phobius"/>
    </source>
</evidence>
<protein>
    <submittedName>
        <fullName evidence="3">Uncharacterized protein</fullName>
    </submittedName>
</protein>
<gene>
    <name evidence="3" type="ORF">BDV98DRAFT_576021</name>
</gene>
<keyword evidence="2" id="KW-0812">Transmembrane</keyword>
<organism evidence="3 4">
    <name type="scientific">Pterulicium gracile</name>
    <dbReference type="NCBI Taxonomy" id="1884261"/>
    <lineage>
        <taxon>Eukaryota</taxon>
        <taxon>Fungi</taxon>
        <taxon>Dikarya</taxon>
        <taxon>Basidiomycota</taxon>
        <taxon>Agaricomycotina</taxon>
        <taxon>Agaricomycetes</taxon>
        <taxon>Agaricomycetidae</taxon>
        <taxon>Agaricales</taxon>
        <taxon>Pleurotineae</taxon>
        <taxon>Pterulaceae</taxon>
        <taxon>Pterulicium</taxon>
    </lineage>
</organism>
<evidence type="ECO:0000313" key="4">
    <source>
        <dbReference type="Proteomes" id="UP000305067"/>
    </source>
</evidence>
<dbReference type="EMBL" id="ML178859">
    <property type="protein sequence ID" value="TFK96501.1"/>
    <property type="molecule type" value="Genomic_DNA"/>
</dbReference>
<dbReference type="AlphaFoldDB" id="A0A5C3Q3Y4"/>
<reference evidence="3 4" key="1">
    <citation type="journal article" date="2019" name="Nat. Ecol. Evol.">
        <title>Megaphylogeny resolves global patterns of mushroom evolution.</title>
        <authorList>
            <person name="Varga T."/>
            <person name="Krizsan K."/>
            <person name="Foldi C."/>
            <person name="Dima B."/>
            <person name="Sanchez-Garcia M."/>
            <person name="Sanchez-Ramirez S."/>
            <person name="Szollosi G.J."/>
            <person name="Szarkandi J.G."/>
            <person name="Papp V."/>
            <person name="Albert L."/>
            <person name="Andreopoulos W."/>
            <person name="Angelini C."/>
            <person name="Antonin V."/>
            <person name="Barry K.W."/>
            <person name="Bougher N.L."/>
            <person name="Buchanan P."/>
            <person name="Buyck B."/>
            <person name="Bense V."/>
            <person name="Catcheside P."/>
            <person name="Chovatia M."/>
            <person name="Cooper J."/>
            <person name="Damon W."/>
            <person name="Desjardin D."/>
            <person name="Finy P."/>
            <person name="Geml J."/>
            <person name="Haridas S."/>
            <person name="Hughes K."/>
            <person name="Justo A."/>
            <person name="Karasinski D."/>
            <person name="Kautmanova I."/>
            <person name="Kiss B."/>
            <person name="Kocsube S."/>
            <person name="Kotiranta H."/>
            <person name="LaButti K.M."/>
            <person name="Lechner B.E."/>
            <person name="Liimatainen K."/>
            <person name="Lipzen A."/>
            <person name="Lukacs Z."/>
            <person name="Mihaltcheva S."/>
            <person name="Morgado L.N."/>
            <person name="Niskanen T."/>
            <person name="Noordeloos M.E."/>
            <person name="Ohm R.A."/>
            <person name="Ortiz-Santana B."/>
            <person name="Ovrebo C."/>
            <person name="Racz N."/>
            <person name="Riley R."/>
            <person name="Savchenko A."/>
            <person name="Shiryaev A."/>
            <person name="Soop K."/>
            <person name="Spirin V."/>
            <person name="Szebenyi C."/>
            <person name="Tomsovsky M."/>
            <person name="Tulloss R.E."/>
            <person name="Uehling J."/>
            <person name="Grigoriev I.V."/>
            <person name="Vagvolgyi C."/>
            <person name="Papp T."/>
            <person name="Martin F.M."/>
            <person name="Miettinen O."/>
            <person name="Hibbett D.S."/>
            <person name="Nagy L.G."/>
        </authorList>
    </citation>
    <scope>NUCLEOTIDE SEQUENCE [LARGE SCALE GENOMIC DNA]</scope>
    <source>
        <strain evidence="3 4">CBS 309.79</strain>
    </source>
</reference>
<feature type="transmembrane region" description="Helical" evidence="2">
    <location>
        <begin position="109"/>
        <end position="131"/>
    </location>
</feature>
<feature type="transmembrane region" description="Helical" evidence="2">
    <location>
        <begin position="67"/>
        <end position="89"/>
    </location>
</feature>
<keyword evidence="4" id="KW-1185">Reference proteome</keyword>
<evidence type="ECO:0000256" key="1">
    <source>
        <dbReference type="SAM" id="MobiDB-lite"/>
    </source>
</evidence>
<keyword evidence="2" id="KW-0472">Membrane</keyword>
<feature type="region of interest" description="Disordered" evidence="1">
    <location>
        <begin position="214"/>
        <end position="256"/>
    </location>
</feature>
<dbReference type="Proteomes" id="UP000305067">
    <property type="component" value="Unassembled WGS sequence"/>
</dbReference>
<feature type="transmembrane region" description="Helical" evidence="2">
    <location>
        <begin position="32"/>
        <end position="55"/>
    </location>
</feature>
<sequence>MHMAFRWVGARITYIKLHGKPDYEILSYPMPLWMILLGSLVVVLNTLIADLILVWRCWIVCNKWWPAAALPFLLTIAAFVMGVWSVYISLNPETLINPATRKVFADSSIIQNSLNLATALVATFTIVFRIAKVARGNLARYSTVIETMVETAALYSVALILNMVFIMLPNTTNGYTLAVLIQITGLAPTLILVRVTLGRTHPLTTGKDLTTLQFDNPPLTSSQEIPTSSFNTGTSVRGMSNPEKQSQTGFDSGSMA</sequence>
<accession>A0A5C3Q3Y4</accession>
<evidence type="ECO:0000313" key="3">
    <source>
        <dbReference type="EMBL" id="TFK96501.1"/>
    </source>
</evidence>
<feature type="transmembrane region" description="Helical" evidence="2">
    <location>
        <begin position="152"/>
        <end position="169"/>
    </location>
</feature>
<proteinExistence type="predicted"/>
<keyword evidence="2" id="KW-1133">Transmembrane helix</keyword>